<organism evidence="2 3">
    <name type="scientific">Neohortaea acidophila</name>
    <dbReference type="NCBI Taxonomy" id="245834"/>
    <lineage>
        <taxon>Eukaryota</taxon>
        <taxon>Fungi</taxon>
        <taxon>Dikarya</taxon>
        <taxon>Ascomycota</taxon>
        <taxon>Pezizomycotina</taxon>
        <taxon>Dothideomycetes</taxon>
        <taxon>Dothideomycetidae</taxon>
        <taxon>Mycosphaerellales</taxon>
        <taxon>Teratosphaeriaceae</taxon>
        <taxon>Neohortaea</taxon>
    </lineage>
</organism>
<dbReference type="AlphaFoldDB" id="A0A6A6PP92"/>
<protein>
    <submittedName>
        <fullName evidence="2">Uncharacterized protein</fullName>
    </submittedName>
</protein>
<keyword evidence="1" id="KW-1133">Transmembrane helix</keyword>
<name>A0A6A6PP92_9PEZI</name>
<dbReference type="EMBL" id="MU001638">
    <property type="protein sequence ID" value="KAF2481511.1"/>
    <property type="molecule type" value="Genomic_DNA"/>
</dbReference>
<feature type="transmembrane region" description="Helical" evidence="1">
    <location>
        <begin position="36"/>
        <end position="57"/>
    </location>
</feature>
<evidence type="ECO:0000313" key="3">
    <source>
        <dbReference type="Proteomes" id="UP000799767"/>
    </source>
</evidence>
<gene>
    <name evidence="2" type="ORF">BDY17DRAFT_355208</name>
</gene>
<dbReference type="Proteomes" id="UP000799767">
    <property type="component" value="Unassembled WGS sequence"/>
</dbReference>
<evidence type="ECO:0000313" key="2">
    <source>
        <dbReference type="EMBL" id="KAF2481511.1"/>
    </source>
</evidence>
<evidence type="ECO:0000256" key="1">
    <source>
        <dbReference type="SAM" id="Phobius"/>
    </source>
</evidence>
<dbReference type="InterPro" id="IPR053008">
    <property type="entry name" value="Phomopsin_biosynth_assoc"/>
</dbReference>
<dbReference type="PANTHER" id="PTHR35896">
    <property type="entry name" value="IG-LIKE DOMAIN-CONTAINING PROTEIN"/>
    <property type="match status" value="1"/>
</dbReference>
<keyword evidence="1" id="KW-0472">Membrane</keyword>
<proteinExistence type="predicted"/>
<dbReference type="RefSeq" id="XP_033588081.1">
    <property type="nucleotide sequence ID" value="XM_033738258.1"/>
</dbReference>
<reference evidence="2" key="1">
    <citation type="journal article" date="2020" name="Stud. Mycol.">
        <title>101 Dothideomycetes genomes: a test case for predicting lifestyles and emergence of pathogens.</title>
        <authorList>
            <person name="Haridas S."/>
            <person name="Albert R."/>
            <person name="Binder M."/>
            <person name="Bloem J."/>
            <person name="Labutti K."/>
            <person name="Salamov A."/>
            <person name="Andreopoulos B."/>
            <person name="Baker S."/>
            <person name="Barry K."/>
            <person name="Bills G."/>
            <person name="Bluhm B."/>
            <person name="Cannon C."/>
            <person name="Castanera R."/>
            <person name="Culley D."/>
            <person name="Daum C."/>
            <person name="Ezra D."/>
            <person name="Gonzalez J."/>
            <person name="Henrissat B."/>
            <person name="Kuo A."/>
            <person name="Liang C."/>
            <person name="Lipzen A."/>
            <person name="Lutzoni F."/>
            <person name="Magnuson J."/>
            <person name="Mondo S."/>
            <person name="Nolan M."/>
            <person name="Ohm R."/>
            <person name="Pangilinan J."/>
            <person name="Park H.-J."/>
            <person name="Ramirez L."/>
            <person name="Alfaro M."/>
            <person name="Sun H."/>
            <person name="Tritt A."/>
            <person name="Yoshinaga Y."/>
            <person name="Zwiers L.-H."/>
            <person name="Turgeon B."/>
            <person name="Goodwin S."/>
            <person name="Spatafora J."/>
            <person name="Crous P."/>
            <person name="Grigoriev I."/>
        </authorList>
    </citation>
    <scope>NUCLEOTIDE SEQUENCE</scope>
    <source>
        <strain evidence="2">CBS 113389</strain>
    </source>
</reference>
<accession>A0A6A6PP92</accession>
<sequence>MWSAEDIKYEPVDTESSSLDTAALHSDRKRVSLYRIGALAALLTTLLALASAVYATIRHSHATTRQVKPLRFPCGRTPGQAKAANCTFDVMMDEWLPESCIDRELLDEFKALGPWSFWADEARTQPINEEQLSRSPVAYTTLEYHVAHCSFAVRKFHRAVAAGRPVEEAVGKVAHTTHCAEMHRKVVESLQRSQDGEAEQYSIFAATTPLHPGFPTCRDVHSIDMFS</sequence>
<dbReference type="OrthoDB" id="3501153at2759"/>
<keyword evidence="3" id="KW-1185">Reference proteome</keyword>
<dbReference type="GeneID" id="54479260"/>
<dbReference type="PANTHER" id="PTHR35896:SF3">
    <property type="entry name" value="MAJOR FACILITATOR SUPERFAMILY TRANSPORTER"/>
    <property type="match status" value="1"/>
</dbReference>
<keyword evidence="1" id="KW-0812">Transmembrane</keyword>